<dbReference type="EMBL" id="BK014664">
    <property type="protein sequence ID" value="DAD66936.1"/>
    <property type="molecule type" value="Genomic_DNA"/>
</dbReference>
<proteinExistence type="predicted"/>
<accession>A0A8S5LAM2</accession>
<evidence type="ECO:0000313" key="1">
    <source>
        <dbReference type="EMBL" id="DAD66936.1"/>
    </source>
</evidence>
<reference evidence="1" key="1">
    <citation type="journal article" date="2021" name="Proc. Natl. Acad. Sci. U.S.A.">
        <title>A Catalog of Tens of Thousands of Viruses from Human Metagenomes Reveals Hidden Associations with Chronic Diseases.</title>
        <authorList>
            <person name="Tisza M.J."/>
            <person name="Buck C.B."/>
        </authorList>
    </citation>
    <scope>NUCLEOTIDE SEQUENCE</scope>
    <source>
        <strain evidence="1">Ctv2R2</strain>
    </source>
</reference>
<sequence>MKRLTSNKNTSDMSMIELAHNSCYIDNKRNARYRDYNLDIDSRQLAKDLVEDMCDEDLSDMSDEEFDEYMSEMRSVEMDSQIGLLALFYRNLWVMADLREKLKEYEDLEEQGRLIKLPCKAGDTVYEIAGATTHGYGYGWKCLTYEKAYVHETVFNLGRLNDIGKTVFLTREEAEAKLKELRGEQNGKI</sequence>
<name>A0A8S5LAM2_9CAUD</name>
<organism evidence="1">
    <name type="scientific">Siphoviridae sp. ctv2R2</name>
    <dbReference type="NCBI Taxonomy" id="2823609"/>
    <lineage>
        <taxon>Viruses</taxon>
        <taxon>Duplodnaviria</taxon>
        <taxon>Heunggongvirae</taxon>
        <taxon>Uroviricota</taxon>
        <taxon>Caudoviricetes</taxon>
    </lineage>
</organism>
<protein>
    <submittedName>
        <fullName evidence="1">Uncharacterized protein</fullName>
    </submittedName>
</protein>